<dbReference type="SUPFAM" id="SSF56059">
    <property type="entry name" value="Glutathione synthetase ATP-binding domain-like"/>
    <property type="match status" value="1"/>
</dbReference>
<dbReference type="InterPro" id="IPR006319">
    <property type="entry name" value="PEP_synth"/>
</dbReference>
<dbReference type="InterPro" id="IPR013815">
    <property type="entry name" value="ATP_grasp_subdomain_1"/>
</dbReference>
<proteinExistence type="inferred from homology"/>
<evidence type="ECO:0000256" key="6">
    <source>
        <dbReference type="ARBA" id="ARBA00021623"/>
    </source>
</evidence>
<comment type="catalytic activity">
    <reaction evidence="14">
        <text>pyruvate + ATP + H2O = phosphoenolpyruvate + AMP + phosphate + 2 H(+)</text>
        <dbReference type="Rhea" id="RHEA:11364"/>
        <dbReference type="ChEBI" id="CHEBI:15361"/>
        <dbReference type="ChEBI" id="CHEBI:15377"/>
        <dbReference type="ChEBI" id="CHEBI:15378"/>
        <dbReference type="ChEBI" id="CHEBI:30616"/>
        <dbReference type="ChEBI" id="CHEBI:43474"/>
        <dbReference type="ChEBI" id="CHEBI:58702"/>
        <dbReference type="ChEBI" id="CHEBI:456215"/>
        <dbReference type="EC" id="2.7.9.2"/>
    </reaction>
</comment>
<sequence>MTGFLRLVLAVLAFTTPAMARSQDSAREQAGDERISNEADFNRKARTETGGRFLGAPRVMFAIDRSKAPPRIHWIDTKRYLYHFSYLQARYLTLADADAFIDANYSKPDRRFVLGAVVRYPLIARYGVEMWEGDKVEPELLAAMMATLQAGFHAPLTFKPNSTQQLEAARAAGLPVIGIDEAYGAREQLVLNRGRAVGRLVLVADGAEDDLLPGDIALLKAMPIRLPPVAGILSSTFTTPINHVSLLAKTWGIPNAYRAEADRLWAGLAGKQVVLDTRGASVTLRPATAAEVRAAEQSRAVRRIRAPRADLTYSGLPALAEQDSGWASRTGAKAANLGEVARLAMKRSELDFVVPPGFSIPFAFYERFVVANGLAPAIEAITRDGRRNDPAWRRDALAALRARFAAGTIPPGDLDAIVARRRALLGDKALFVRSSTNAEDLPGFNGAGLYDTVPNVVEEAALAAAVKTVWGSLWNERAFAARERAGIDHLAVRAAVLMQAGIDADAAGVMTTIDPFDEQADERRIFIAAKRGIGIRVVEGRKIAEQLIYRPELDSIQVLTRSQDDVMLHFAPGGGVEEVRIDPNRAVLSDDLVRRLGTIGGAIQRAFGSRPQDIEWLVVGDRIMIVQSRDYVRG</sequence>
<name>A0A4Y8ZTG1_9SPHN</name>
<dbReference type="OrthoDB" id="1108665at2"/>
<comment type="function">
    <text evidence="2">Catalyzes the phosphorylation of pyruvate to phosphoenolpyruvate.</text>
</comment>
<dbReference type="GO" id="GO:0046872">
    <property type="term" value="F:metal ion binding"/>
    <property type="evidence" value="ECO:0007669"/>
    <property type="project" value="UniProtKB-KW"/>
</dbReference>
<keyword evidence="12" id="KW-0460">Magnesium</keyword>
<keyword evidence="9" id="KW-0547">Nucleotide-binding</keyword>
<dbReference type="GO" id="GO:0008986">
    <property type="term" value="F:pyruvate, water dikinase activity"/>
    <property type="evidence" value="ECO:0007669"/>
    <property type="project" value="UniProtKB-EC"/>
</dbReference>
<evidence type="ECO:0000256" key="14">
    <source>
        <dbReference type="ARBA" id="ARBA00047700"/>
    </source>
</evidence>
<evidence type="ECO:0000256" key="5">
    <source>
        <dbReference type="ARBA" id="ARBA00011996"/>
    </source>
</evidence>
<dbReference type="Proteomes" id="UP000298213">
    <property type="component" value="Unassembled WGS sequence"/>
</dbReference>
<keyword evidence="10 17" id="KW-0418">Kinase</keyword>
<dbReference type="EMBL" id="SPDV01000014">
    <property type="protein sequence ID" value="TFI58582.1"/>
    <property type="molecule type" value="Genomic_DNA"/>
</dbReference>
<organism evidence="17 18">
    <name type="scientific">Sphingomonas parva</name>
    <dbReference type="NCBI Taxonomy" id="2555898"/>
    <lineage>
        <taxon>Bacteria</taxon>
        <taxon>Pseudomonadati</taxon>
        <taxon>Pseudomonadota</taxon>
        <taxon>Alphaproteobacteria</taxon>
        <taxon>Sphingomonadales</taxon>
        <taxon>Sphingomonadaceae</taxon>
        <taxon>Sphingomonas</taxon>
    </lineage>
</organism>
<dbReference type="EC" id="2.7.9.2" evidence="5"/>
<evidence type="ECO:0000256" key="3">
    <source>
        <dbReference type="ARBA" id="ARBA00004742"/>
    </source>
</evidence>
<keyword evidence="8" id="KW-0479">Metal-binding</keyword>
<dbReference type="Gene3D" id="3.30.470.20">
    <property type="entry name" value="ATP-grasp fold, B domain"/>
    <property type="match status" value="1"/>
</dbReference>
<feature type="chain" id="PRO_5021184649" description="Phosphoenolpyruvate synthase" evidence="15">
    <location>
        <begin position="21"/>
        <end position="634"/>
    </location>
</feature>
<keyword evidence="11" id="KW-0067">ATP-binding</keyword>
<dbReference type="PANTHER" id="PTHR43030:SF1">
    <property type="entry name" value="PHOSPHOENOLPYRUVATE SYNTHASE"/>
    <property type="match status" value="1"/>
</dbReference>
<accession>A0A4Y8ZTG1</accession>
<reference evidence="17 18" key="1">
    <citation type="submission" date="2019-03" db="EMBL/GenBank/DDBJ databases">
        <title>Genome sequence of Sphingomonas sp. 17J27-24.</title>
        <authorList>
            <person name="Kim M."/>
            <person name="Maeng S."/>
            <person name="Sathiyaraj S."/>
        </authorList>
    </citation>
    <scope>NUCLEOTIDE SEQUENCE [LARGE SCALE GENOMIC DNA]</scope>
    <source>
        <strain evidence="17 18">17J27-24</strain>
    </source>
</reference>
<evidence type="ECO:0000256" key="1">
    <source>
        <dbReference type="ARBA" id="ARBA00001946"/>
    </source>
</evidence>
<dbReference type="Gene3D" id="3.30.1490.20">
    <property type="entry name" value="ATP-grasp fold, A domain"/>
    <property type="match status" value="1"/>
</dbReference>
<evidence type="ECO:0000256" key="9">
    <source>
        <dbReference type="ARBA" id="ARBA00022741"/>
    </source>
</evidence>
<evidence type="ECO:0000313" key="17">
    <source>
        <dbReference type="EMBL" id="TFI58582.1"/>
    </source>
</evidence>
<dbReference type="Pfam" id="PF01326">
    <property type="entry name" value="PPDK_N"/>
    <property type="match status" value="1"/>
</dbReference>
<evidence type="ECO:0000256" key="2">
    <source>
        <dbReference type="ARBA" id="ARBA00002988"/>
    </source>
</evidence>
<evidence type="ECO:0000256" key="7">
    <source>
        <dbReference type="ARBA" id="ARBA00022679"/>
    </source>
</evidence>
<keyword evidence="17" id="KW-0670">Pyruvate</keyword>
<comment type="caution">
    <text evidence="17">The sequence shown here is derived from an EMBL/GenBank/DDBJ whole genome shotgun (WGS) entry which is preliminary data.</text>
</comment>
<dbReference type="PANTHER" id="PTHR43030">
    <property type="entry name" value="PHOSPHOENOLPYRUVATE SYNTHASE"/>
    <property type="match status" value="1"/>
</dbReference>
<dbReference type="RefSeq" id="WP_135085968.1">
    <property type="nucleotide sequence ID" value="NZ_SPDV01000014.1"/>
</dbReference>
<evidence type="ECO:0000256" key="10">
    <source>
        <dbReference type="ARBA" id="ARBA00022777"/>
    </source>
</evidence>
<dbReference type="UniPathway" id="UPA00138"/>
<dbReference type="GO" id="GO:0006094">
    <property type="term" value="P:gluconeogenesis"/>
    <property type="evidence" value="ECO:0007669"/>
    <property type="project" value="UniProtKB-UniPathway"/>
</dbReference>
<feature type="domain" description="Pyruvate phosphate dikinase AMP/ATP-binding" evidence="16">
    <location>
        <begin position="329"/>
        <end position="630"/>
    </location>
</feature>
<evidence type="ECO:0000256" key="13">
    <source>
        <dbReference type="ARBA" id="ARBA00033470"/>
    </source>
</evidence>
<dbReference type="GO" id="GO:0005524">
    <property type="term" value="F:ATP binding"/>
    <property type="evidence" value="ECO:0007669"/>
    <property type="project" value="UniProtKB-KW"/>
</dbReference>
<gene>
    <name evidence="17" type="ORF">E2493_09155</name>
</gene>
<keyword evidence="18" id="KW-1185">Reference proteome</keyword>
<dbReference type="AlphaFoldDB" id="A0A4Y8ZTG1"/>
<comment type="cofactor">
    <cofactor evidence="1">
        <name>Mg(2+)</name>
        <dbReference type="ChEBI" id="CHEBI:18420"/>
    </cofactor>
</comment>
<feature type="signal peptide" evidence="15">
    <location>
        <begin position="1"/>
        <end position="20"/>
    </location>
</feature>
<evidence type="ECO:0000256" key="12">
    <source>
        <dbReference type="ARBA" id="ARBA00022842"/>
    </source>
</evidence>
<evidence type="ECO:0000256" key="4">
    <source>
        <dbReference type="ARBA" id="ARBA00007837"/>
    </source>
</evidence>
<keyword evidence="15" id="KW-0732">Signal</keyword>
<comment type="pathway">
    <text evidence="3">Carbohydrate biosynthesis; gluconeogenesis.</text>
</comment>
<keyword evidence="7" id="KW-0808">Transferase</keyword>
<evidence type="ECO:0000256" key="15">
    <source>
        <dbReference type="SAM" id="SignalP"/>
    </source>
</evidence>
<evidence type="ECO:0000259" key="16">
    <source>
        <dbReference type="Pfam" id="PF01326"/>
    </source>
</evidence>
<evidence type="ECO:0000256" key="11">
    <source>
        <dbReference type="ARBA" id="ARBA00022840"/>
    </source>
</evidence>
<evidence type="ECO:0000313" key="18">
    <source>
        <dbReference type="Proteomes" id="UP000298213"/>
    </source>
</evidence>
<protein>
    <recommendedName>
        <fullName evidence="6">Phosphoenolpyruvate synthase</fullName>
        <ecNumber evidence="5">2.7.9.2</ecNumber>
    </recommendedName>
    <alternativeName>
        <fullName evidence="13">Pyruvate, water dikinase</fullName>
    </alternativeName>
</protein>
<evidence type="ECO:0000256" key="8">
    <source>
        <dbReference type="ARBA" id="ARBA00022723"/>
    </source>
</evidence>
<comment type="similarity">
    <text evidence="4">Belongs to the PEP-utilizing enzyme family.</text>
</comment>
<dbReference type="InterPro" id="IPR002192">
    <property type="entry name" value="PPDK_AMP/ATP-bd"/>
</dbReference>